<evidence type="ECO:0000259" key="2">
    <source>
        <dbReference type="PROSITE" id="PS50132"/>
    </source>
</evidence>
<dbReference type="OrthoDB" id="196547at2759"/>
<evidence type="ECO:0000256" key="1">
    <source>
        <dbReference type="SAM" id="MobiDB-lite"/>
    </source>
</evidence>
<dbReference type="InterPro" id="IPR044926">
    <property type="entry name" value="RGS_subdomain_2"/>
</dbReference>
<dbReference type="CDD" id="cd07440">
    <property type="entry name" value="RGS"/>
    <property type="match status" value="2"/>
</dbReference>
<dbReference type="PROSITE" id="PS50132">
    <property type="entry name" value="RGS"/>
    <property type="match status" value="4"/>
</dbReference>
<feature type="domain" description="RGS" evidence="2">
    <location>
        <begin position="412"/>
        <end position="520"/>
    </location>
</feature>
<feature type="domain" description="RGS" evidence="2">
    <location>
        <begin position="720"/>
        <end position="836"/>
    </location>
</feature>
<organism evidence="3">
    <name type="scientific">Aphanomyces invadans</name>
    <dbReference type="NCBI Taxonomy" id="157072"/>
    <lineage>
        <taxon>Eukaryota</taxon>
        <taxon>Sar</taxon>
        <taxon>Stramenopiles</taxon>
        <taxon>Oomycota</taxon>
        <taxon>Saprolegniomycetes</taxon>
        <taxon>Saprolegniales</taxon>
        <taxon>Verrucalvaceae</taxon>
        <taxon>Aphanomyces</taxon>
    </lineage>
</organism>
<dbReference type="InterPro" id="IPR036305">
    <property type="entry name" value="RGS_sf"/>
</dbReference>
<dbReference type="Gene3D" id="1.10.167.10">
    <property type="entry name" value="Regulator of G-protein Signalling 4, domain 2"/>
    <property type="match status" value="4"/>
</dbReference>
<dbReference type="RefSeq" id="XP_008861250.1">
    <property type="nucleotide sequence ID" value="XM_008863028.1"/>
</dbReference>
<gene>
    <name evidence="3" type="ORF">H310_00296</name>
</gene>
<dbReference type="Pfam" id="PF00615">
    <property type="entry name" value="RGS"/>
    <property type="match status" value="4"/>
</dbReference>
<feature type="region of interest" description="Disordered" evidence="1">
    <location>
        <begin position="1"/>
        <end position="22"/>
    </location>
</feature>
<proteinExistence type="predicted"/>
<accession>A0A024UU06</accession>
<dbReference type="SMART" id="SM00315">
    <property type="entry name" value="RGS"/>
    <property type="match status" value="4"/>
</dbReference>
<dbReference type="eggNOG" id="KOG3589">
    <property type="taxonomic scope" value="Eukaryota"/>
</dbReference>
<dbReference type="STRING" id="157072.A0A024UU06"/>
<protein>
    <recommendedName>
        <fullName evidence="2">RGS domain-containing protein</fullName>
    </recommendedName>
</protein>
<feature type="domain" description="RGS" evidence="2">
    <location>
        <begin position="241"/>
        <end position="371"/>
    </location>
</feature>
<feature type="domain" description="RGS" evidence="2">
    <location>
        <begin position="568"/>
        <end position="670"/>
    </location>
</feature>
<name>A0A024UU06_9STRA</name>
<evidence type="ECO:0000313" key="3">
    <source>
        <dbReference type="EMBL" id="ETW09839.1"/>
    </source>
</evidence>
<dbReference type="SUPFAM" id="SSF48097">
    <property type="entry name" value="Regulator of G-protein signaling, RGS"/>
    <property type="match status" value="4"/>
</dbReference>
<dbReference type="EMBL" id="KI913952">
    <property type="protein sequence ID" value="ETW09839.1"/>
    <property type="molecule type" value="Genomic_DNA"/>
</dbReference>
<dbReference type="PANTHER" id="PTHR10845:SF192">
    <property type="entry name" value="DOUBLE HIT, ISOFORM B"/>
    <property type="match status" value="1"/>
</dbReference>
<dbReference type="AlphaFoldDB" id="A0A024UU06"/>
<dbReference type="InterPro" id="IPR016137">
    <property type="entry name" value="RGS"/>
</dbReference>
<sequence length="844" mass="96255">MGSVLGKLRRPRRLQSTATPVAEVTTTAVTPMDMLGPSTHHPDGSVLDVSSVTSTDIVHPLPRHNKTAKQILKSVISPSTQNLLADGTTAEDLLTGNKTSQAFLNYIRHTEGGMSRQNSVIENALVFWMTVRDLDFVPEGMFRTFVIAGAYESYIQPHAKREVPVVSNVERAQLKMYVDEVQMDQATTLLQQISMDALELVRESFAAFLRDRGPYGFRETRLNNGTLPNFPYETQGEQREILEDLLEHPSSCRAFREYFQRIGGCPEFMFLVDVLDYKDTVQALHHENMTPEKQQLHVGYTMRKLRKIYNKYLKHGSKAMIQIQERLRESILLDIAKNPIPSLDAFDVAMNSCSYVVILDHLNLFLQSPEYEASKSRRVEPEIHGVKDYFVPANGLPTMPVPSLPVIVGGSGSKYFRSFLREQGVESTMDFFLEIEQFKLLPHNKKGYIAAIAGKIFKKYICRGAKLEVYLPSHIRRNILQDIADPQDSTFNEASEYVLGLWERKYLKPFRASSWFNDMHLHYTREQKALDGSERQRGGQPAERDEPISQAAFRDMLAHENSVQMTQFHKFLVKESCASYLLFYSEIEEFKRLPKSDYLTRQAKKIFYRFLDSSAKESVSLSMATITEFNAHMENPSPAMFRAAQEEVVNFLWKVLYPKFVKSPFYCDLATIKEIDRANNKAEGSRASKGAGMIRKGTVAPSMLSKRGSAENLLAPTEITIATILANHDTRAMLLAFCEEIYCAESLYFWLECNEYKSIPHVDYLRVRAQKIFRKYITDSAKLQVNLVHSIVRDIEKNMGAPSRTLFLKAQEAIVFMMGKDTLPKFKASKYYDACVRILADAVR</sequence>
<reference evidence="3" key="1">
    <citation type="submission" date="2013-12" db="EMBL/GenBank/DDBJ databases">
        <title>The Genome Sequence of Aphanomyces invadans NJM9701.</title>
        <authorList>
            <consortium name="The Broad Institute Genomics Platform"/>
            <person name="Russ C."/>
            <person name="Tyler B."/>
            <person name="van West P."/>
            <person name="Dieguez-Uribeondo J."/>
            <person name="Young S.K."/>
            <person name="Zeng Q."/>
            <person name="Gargeya S."/>
            <person name="Fitzgerald M."/>
            <person name="Abouelleil A."/>
            <person name="Alvarado L."/>
            <person name="Chapman S.B."/>
            <person name="Gainer-Dewar J."/>
            <person name="Goldberg J."/>
            <person name="Griggs A."/>
            <person name="Gujja S."/>
            <person name="Hansen M."/>
            <person name="Howarth C."/>
            <person name="Imamovic A."/>
            <person name="Ireland A."/>
            <person name="Larimer J."/>
            <person name="McCowan C."/>
            <person name="Murphy C."/>
            <person name="Pearson M."/>
            <person name="Poon T.W."/>
            <person name="Priest M."/>
            <person name="Roberts A."/>
            <person name="Saif S."/>
            <person name="Shea T."/>
            <person name="Sykes S."/>
            <person name="Wortman J."/>
            <person name="Nusbaum C."/>
            <person name="Birren B."/>
        </authorList>
    </citation>
    <scope>NUCLEOTIDE SEQUENCE [LARGE SCALE GENOMIC DNA]</scope>
    <source>
        <strain evidence="3">NJM9701</strain>
    </source>
</reference>
<dbReference type="GeneID" id="20077346"/>
<dbReference type="PANTHER" id="PTHR10845">
    <property type="entry name" value="REGULATOR OF G PROTEIN SIGNALING"/>
    <property type="match status" value="1"/>
</dbReference>
<dbReference type="VEuPathDB" id="FungiDB:H310_00296"/>